<dbReference type="CDD" id="cd12291">
    <property type="entry name" value="RRM1_La"/>
    <property type="match status" value="1"/>
</dbReference>
<dbReference type="GO" id="GO:0003729">
    <property type="term" value="F:mRNA binding"/>
    <property type="evidence" value="ECO:0007669"/>
    <property type="project" value="TreeGrafter"/>
</dbReference>
<keyword evidence="8" id="KW-1185">Reference proteome</keyword>
<evidence type="ECO:0000256" key="3">
    <source>
        <dbReference type="ARBA" id="ARBA00023242"/>
    </source>
</evidence>
<dbReference type="InterPro" id="IPR035979">
    <property type="entry name" value="RBD_domain_sf"/>
</dbReference>
<gene>
    <name evidence="7" type="ORF">GYMLUDRAFT_77842</name>
</gene>
<evidence type="ECO:0000313" key="7">
    <source>
        <dbReference type="EMBL" id="KIK52440.1"/>
    </source>
</evidence>
<evidence type="ECO:0000313" key="8">
    <source>
        <dbReference type="Proteomes" id="UP000053593"/>
    </source>
</evidence>
<feature type="domain" description="HTH La-type RNA-binding" evidence="6">
    <location>
        <begin position="16"/>
        <end position="113"/>
    </location>
</feature>
<evidence type="ECO:0000259" key="6">
    <source>
        <dbReference type="PROSITE" id="PS50961"/>
    </source>
</evidence>
<sequence>MKLQIKKLELGDKSNFTLRIPILPLIHPTSFWLCFDSRLTLCFTLMRQLYTQNAEHWVSIESVASFNRMRQFAQTESENSVQWVVSALRSSEYREVDEEGLRVRRKREVKDPKGQFERSIYAKGFETDETPNTSAELERFFQGYGSTNAVCMRRNEDKSFKGSVFVEFTEPSDVDTFLKTDPKPTWRGTELTI</sequence>
<dbReference type="Proteomes" id="UP000053593">
    <property type="component" value="Unassembled WGS sequence"/>
</dbReference>
<dbReference type="Gene3D" id="3.30.70.330">
    <property type="match status" value="1"/>
</dbReference>
<protein>
    <recommendedName>
        <fullName evidence="9">RRM domain-containing protein</fullName>
    </recommendedName>
</protein>
<dbReference type="PROSITE" id="PS50961">
    <property type="entry name" value="HTH_LA"/>
    <property type="match status" value="1"/>
</dbReference>
<dbReference type="PANTHER" id="PTHR22792:SF140">
    <property type="entry name" value="ACHILLES, ISOFORM A"/>
    <property type="match status" value="1"/>
</dbReference>
<dbReference type="GO" id="GO:0005634">
    <property type="term" value="C:nucleus"/>
    <property type="evidence" value="ECO:0007669"/>
    <property type="project" value="UniProtKB-SubCell"/>
</dbReference>
<dbReference type="InterPro" id="IPR002344">
    <property type="entry name" value="Lupus_La"/>
</dbReference>
<evidence type="ECO:0000256" key="4">
    <source>
        <dbReference type="PROSITE-ProRule" id="PRU00332"/>
    </source>
</evidence>
<organism evidence="7 8">
    <name type="scientific">Collybiopsis luxurians FD-317 M1</name>
    <dbReference type="NCBI Taxonomy" id="944289"/>
    <lineage>
        <taxon>Eukaryota</taxon>
        <taxon>Fungi</taxon>
        <taxon>Dikarya</taxon>
        <taxon>Basidiomycota</taxon>
        <taxon>Agaricomycotina</taxon>
        <taxon>Agaricomycetes</taxon>
        <taxon>Agaricomycetidae</taxon>
        <taxon>Agaricales</taxon>
        <taxon>Marasmiineae</taxon>
        <taxon>Omphalotaceae</taxon>
        <taxon>Collybiopsis</taxon>
        <taxon>Collybiopsis luxurians</taxon>
    </lineage>
</organism>
<dbReference type="PRINTS" id="PR00302">
    <property type="entry name" value="LUPUSLA"/>
</dbReference>
<dbReference type="InterPro" id="IPR000504">
    <property type="entry name" value="RRM_dom"/>
</dbReference>
<evidence type="ECO:0008006" key="9">
    <source>
        <dbReference type="Google" id="ProtNLM"/>
    </source>
</evidence>
<proteinExistence type="predicted"/>
<evidence type="ECO:0000256" key="2">
    <source>
        <dbReference type="ARBA" id="ARBA00022884"/>
    </source>
</evidence>
<comment type="subcellular location">
    <subcellularLocation>
        <location evidence="1">Nucleus</location>
    </subcellularLocation>
</comment>
<dbReference type="InterPro" id="IPR036390">
    <property type="entry name" value="WH_DNA-bd_sf"/>
</dbReference>
<name>A0A0D0AQ68_9AGAR</name>
<dbReference type="EMBL" id="KN834843">
    <property type="protein sequence ID" value="KIK52440.1"/>
    <property type="molecule type" value="Genomic_DNA"/>
</dbReference>
<dbReference type="OrthoDB" id="439993at2759"/>
<dbReference type="GO" id="GO:1990904">
    <property type="term" value="C:ribonucleoprotein complex"/>
    <property type="evidence" value="ECO:0007669"/>
    <property type="project" value="InterPro"/>
</dbReference>
<dbReference type="PROSITE" id="PS50102">
    <property type="entry name" value="RRM"/>
    <property type="match status" value="1"/>
</dbReference>
<evidence type="ECO:0000256" key="1">
    <source>
        <dbReference type="ARBA" id="ARBA00004123"/>
    </source>
</evidence>
<feature type="domain" description="RRM" evidence="5">
    <location>
        <begin position="118"/>
        <end position="193"/>
    </location>
</feature>
<dbReference type="SUPFAM" id="SSF46785">
    <property type="entry name" value="Winged helix' DNA-binding domain"/>
    <property type="match status" value="1"/>
</dbReference>
<dbReference type="PANTHER" id="PTHR22792">
    <property type="entry name" value="LUPUS LA PROTEIN-RELATED"/>
    <property type="match status" value="1"/>
</dbReference>
<evidence type="ECO:0000259" key="5">
    <source>
        <dbReference type="PROSITE" id="PS50102"/>
    </source>
</evidence>
<dbReference type="InterPro" id="IPR036388">
    <property type="entry name" value="WH-like_DNA-bd_sf"/>
</dbReference>
<dbReference type="SMART" id="SM00715">
    <property type="entry name" value="LA"/>
    <property type="match status" value="1"/>
</dbReference>
<dbReference type="GO" id="GO:0006396">
    <property type="term" value="P:RNA processing"/>
    <property type="evidence" value="ECO:0007669"/>
    <property type="project" value="InterPro"/>
</dbReference>
<dbReference type="InterPro" id="IPR012677">
    <property type="entry name" value="Nucleotide-bd_a/b_plait_sf"/>
</dbReference>
<dbReference type="SUPFAM" id="SSF54928">
    <property type="entry name" value="RNA-binding domain, RBD"/>
    <property type="match status" value="1"/>
</dbReference>
<dbReference type="AlphaFoldDB" id="A0A0D0AQ68"/>
<keyword evidence="2 4" id="KW-0694">RNA-binding</keyword>
<dbReference type="InterPro" id="IPR006630">
    <property type="entry name" value="La_HTH"/>
</dbReference>
<keyword evidence="3" id="KW-0539">Nucleus</keyword>
<dbReference type="Gene3D" id="1.10.10.10">
    <property type="entry name" value="Winged helix-like DNA-binding domain superfamily/Winged helix DNA-binding domain"/>
    <property type="match status" value="1"/>
</dbReference>
<dbReference type="Pfam" id="PF00076">
    <property type="entry name" value="RRM_1"/>
    <property type="match status" value="1"/>
</dbReference>
<reference evidence="7 8" key="1">
    <citation type="submission" date="2014-04" db="EMBL/GenBank/DDBJ databases">
        <title>Evolutionary Origins and Diversification of the Mycorrhizal Mutualists.</title>
        <authorList>
            <consortium name="DOE Joint Genome Institute"/>
            <consortium name="Mycorrhizal Genomics Consortium"/>
            <person name="Kohler A."/>
            <person name="Kuo A."/>
            <person name="Nagy L.G."/>
            <person name="Floudas D."/>
            <person name="Copeland A."/>
            <person name="Barry K.W."/>
            <person name="Cichocki N."/>
            <person name="Veneault-Fourrey C."/>
            <person name="LaButti K."/>
            <person name="Lindquist E.A."/>
            <person name="Lipzen A."/>
            <person name="Lundell T."/>
            <person name="Morin E."/>
            <person name="Murat C."/>
            <person name="Riley R."/>
            <person name="Ohm R."/>
            <person name="Sun H."/>
            <person name="Tunlid A."/>
            <person name="Henrissat B."/>
            <person name="Grigoriev I.V."/>
            <person name="Hibbett D.S."/>
            <person name="Martin F."/>
        </authorList>
    </citation>
    <scope>NUCLEOTIDE SEQUENCE [LARGE SCALE GENOMIC DNA]</scope>
    <source>
        <strain evidence="7 8">FD-317 M1</strain>
    </source>
</reference>
<accession>A0A0D0AQ68</accession>
<dbReference type="InterPro" id="IPR045180">
    <property type="entry name" value="La_dom_prot"/>
</dbReference>
<dbReference type="HOGENOM" id="CLU_1408930_0_0_1"/>